<dbReference type="EMBL" id="JACHNZ010000005">
    <property type="protein sequence ID" value="MBB4631075.1"/>
    <property type="molecule type" value="Genomic_DNA"/>
</dbReference>
<feature type="domain" description="Extradiol ring-cleavage dioxygenase class III enzyme subunit B" evidence="1">
    <location>
        <begin position="75"/>
        <end position="320"/>
    </location>
</feature>
<sequence length="341" mass="37611">MAEIVLGIGCAHTPQLHTLAHDWDIRAARDRQDGIPLWFHGRKMLYAELAALRAHENIAAELDMATRQAALDASFAAMDRLHAAYVAADPDVVIIVGNDQHEIFSDMVPAFAVIAAEEIANLPRTDEQKSRLPVGIEISDHGHLPDAQTVYPGHRALGLHLARSFSRADFDVTICHEKPTVQGSKSLLYGMPHAYGFLYKNIMRDHVRPHVPVDVNCWYYDNSPSAARCHDFGTALADAVAAWESDARVAILTTGGLTHFVVDPEWDHRFLNAMRDNDTAALRGIPQNELMAGTSECKSWIATSAAMTRAGLAMEIVDYQRLYRTEGGTGSSCGFVQWQRG</sequence>
<keyword evidence="3" id="KW-1185">Reference proteome</keyword>
<reference evidence="2 3" key="1">
    <citation type="submission" date="2020-08" db="EMBL/GenBank/DDBJ databases">
        <title>Genomic Encyclopedia of Type Strains, Phase IV (KMG-IV): sequencing the most valuable type-strain genomes for metagenomic binning, comparative biology and taxonomic classification.</title>
        <authorList>
            <person name="Goeker M."/>
        </authorList>
    </citation>
    <scope>NUCLEOTIDE SEQUENCE [LARGE SCALE GENOMIC DNA]</scope>
    <source>
        <strain evidence="2 3">DSM 17328</strain>
    </source>
</reference>
<comment type="caution">
    <text evidence="2">The sequence shown here is derived from an EMBL/GenBank/DDBJ whole genome shotgun (WGS) entry which is preliminary data.</text>
</comment>
<dbReference type="InterPro" id="IPR004183">
    <property type="entry name" value="Xdiol_dOase_suB"/>
</dbReference>
<dbReference type="Proteomes" id="UP000566324">
    <property type="component" value="Unassembled WGS sequence"/>
</dbReference>
<protein>
    <recommendedName>
        <fullName evidence="1">Extradiol ring-cleavage dioxygenase class III enzyme subunit B domain-containing protein</fullName>
    </recommendedName>
</protein>
<dbReference type="GO" id="GO:0016702">
    <property type="term" value="F:oxidoreductase activity, acting on single donors with incorporation of molecular oxygen, incorporation of two atoms of oxygen"/>
    <property type="evidence" value="ECO:0007669"/>
    <property type="project" value="UniProtKB-ARBA"/>
</dbReference>
<organism evidence="2 3">
    <name type="scientific">Sphingosinicella soli</name>
    <dbReference type="NCBI Taxonomy" id="333708"/>
    <lineage>
        <taxon>Bacteria</taxon>
        <taxon>Pseudomonadati</taxon>
        <taxon>Pseudomonadota</taxon>
        <taxon>Alphaproteobacteria</taxon>
        <taxon>Sphingomonadales</taxon>
        <taxon>Sphingosinicellaceae</taxon>
        <taxon>Sphingosinicella</taxon>
    </lineage>
</organism>
<dbReference type="RefSeq" id="WP_184065128.1">
    <property type="nucleotide sequence ID" value="NZ_JACHNZ010000005.1"/>
</dbReference>
<dbReference type="SUPFAM" id="SSF53213">
    <property type="entry name" value="LigB-like"/>
    <property type="match status" value="1"/>
</dbReference>
<evidence type="ECO:0000313" key="3">
    <source>
        <dbReference type="Proteomes" id="UP000566324"/>
    </source>
</evidence>
<proteinExistence type="predicted"/>
<dbReference type="Gene3D" id="3.40.830.10">
    <property type="entry name" value="LigB-like"/>
    <property type="match status" value="1"/>
</dbReference>
<evidence type="ECO:0000313" key="2">
    <source>
        <dbReference type="EMBL" id="MBB4631075.1"/>
    </source>
</evidence>
<dbReference type="AlphaFoldDB" id="A0A7W7AZ78"/>
<evidence type="ECO:0000259" key="1">
    <source>
        <dbReference type="Pfam" id="PF02900"/>
    </source>
</evidence>
<name>A0A7W7AZ78_9SPHN</name>
<accession>A0A7W7AZ78</accession>
<dbReference type="GO" id="GO:0008198">
    <property type="term" value="F:ferrous iron binding"/>
    <property type="evidence" value="ECO:0007669"/>
    <property type="project" value="InterPro"/>
</dbReference>
<gene>
    <name evidence="2" type="ORF">GGQ98_000682</name>
</gene>
<dbReference type="Pfam" id="PF02900">
    <property type="entry name" value="LigB"/>
    <property type="match status" value="1"/>
</dbReference>